<dbReference type="Gene3D" id="3.30.420.10">
    <property type="entry name" value="Ribonuclease H-like superfamily/Ribonuclease H"/>
    <property type="match status" value="1"/>
</dbReference>
<accession>A0A1V9XR55</accession>
<keyword evidence="6" id="KW-0378">Hydrolase</keyword>
<dbReference type="Pfam" id="PF00929">
    <property type="entry name" value="RNase_T"/>
    <property type="match status" value="1"/>
</dbReference>
<dbReference type="PANTHER" id="PTHR12801:SF45">
    <property type="entry name" value="RNA EXONUCLEASE 4"/>
    <property type="match status" value="1"/>
</dbReference>
<dbReference type="SUPFAM" id="SSF53098">
    <property type="entry name" value="Ribonuclease H-like"/>
    <property type="match status" value="1"/>
</dbReference>
<dbReference type="InterPro" id="IPR036397">
    <property type="entry name" value="RNaseH_sf"/>
</dbReference>
<dbReference type="CDD" id="cd06144">
    <property type="entry name" value="REX4_like"/>
    <property type="match status" value="1"/>
</dbReference>
<dbReference type="InParanoid" id="A0A1V9XR55"/>
<evidence type="ECO:0000256" key="8">
    <source>
        <dbReference type="ARBA" id="ARBA00023242"/>
    </source>
</evidence>
<dbReference type="InterPro" id="IPR012337">
    <property type="entry name" value="RNaseH-like_sf"/>
</dbReference>
<protein>
    <recommendedName>
        <fullName evidence="3">RNA exonuclease 4</fullName>
    </recommendedName>
</protein>
<comment type="caution">
    <text evidence="12">The sequence shown here is derived from an EMBL/GenBank/DDBJ whole genome shotgun (WGS) entry which is preliminary data.</text>
</comment>
<evidence type="ECO:0000256" key="6">
    <source>
        <dbReference type="ARBA" id="ARBA00022801"/>
    </source>
</evidence>
<evidence type="ECO:0000313" key="12">
    <source>
        <dbReference type="EMBL" id="OQR75980.1"/>
    </source>
</evidence>
<dbReference type="PANTHER" id="PTHR12801">
    <property type="entry name" value="RNA EXONUCLEASE REXO1 / RECO3 FAMILY MEMBER-RELATED"/>
    <property type="match status" value="1"/>
</dbReference>
<gene>
    <name evidence="12" type="ORF">BIW11_08066</name>
</gene>
<dbReference type="InterPro" id="IPR013520">
    <property type="entry name" value="Ribonucl_H"/>
</dbReference>
<dbReference type="OrthoDB" id="8191639at2759"/>
<organism evidence="12 13">
    <name type="scientific">Tropilaelaps mercedesae</name>
    <dbReference type="NCBI Taxonomy" id="418985"/>
    <lineage>
        <taxon>Eukaryota</taxon>
        <taxon>Metazoa</taxon>
        <taxon>Ecdysozoa</taxon>
        <taxon>Arthropoda</taxon>
        <taxon>Chelicerata</taxon>
        <taxon>Arachnida</taxon>
        <taxon>Acari</taxon>
        <taxon>Parasitiformes</taxon>
        <taxon>Mesostigmata</taxon>
        <taxon>Gamasina</taxon>
        <taxon>Dermanyssoidea</taxon>
        <taxon>Laelapidae</taxon>
        <taxon>Tropilaelaps</taxon>
    </lineage>
</organism>
<dbReference type="STRING" id="418985.A0A1V9XR55"/>
<evidence type="ECO:0000256" key="4">
    <source>
        <dbReference type="ARBA" id="ARBA00022552"/>
    </source>
</evidence>
<dbReference type="GO" id="GO:0003676">
    <property type="term" value="F:nucleic acid binding"/>
    <property type="evidence" value="ECO:0007669"/>
    <property type="project" value="InterPro"/>
</dbReference>
<dbReference type="GO" id="GO:0008408">
    <property type="term" value="F:3'-5' exonuclease activity"/>
    <property type="evidence" value="ECO:0007669"/>
    <property type="project" value="InterPro"/>
</dbReference>
<sequence length="301" mass="34392">MSAENRARADKLREKRLLRKNKRKALSAKVVKTVASRPAGTEGISTNWERLKNAMGIKEGEPAMVLNRHKTVDKSQHQGPTKVLALDCEMVGVGLRGREHMLARVTLVNMHGNVIYDRYVKPGEAVVDYRTRISGIRPEDLQDGVELSAVQKEVSALLKDRILVGHDLRHDFDVMFLSHPSYMTRDTSLFRPFRDMFGGRTPSLKNLALRVLDLNIQEGEHSSAQDAQVAMKLYLQYRRRWENDIKNRINRMKRKLDRRKERATKLAQDKRGAQRQRHGETRQLCEQSSDGGDSSDEGTPV</sequence>
<reference evidence="12 13" key="1">
    <citation type="journal article" date="2017" name="Gigascience">
        <title>Draft genome of the honey bee ectoparasitic mite, Tropilaelaps mercedesae, is shaped by the parasitic life history.</title>
        <authorList>
            <person name="Dong X."/>
            <person name="Armstrong S.D."/>
            <person name="Xia D."/>
            <person name="Makepeace B.L."/>
            <person name="Darby A.C."/>
            <person name="Kadowaki T."/>
        </authorList>
    </citation>
    <scope>NUCLEOTIDE SEQUENCE [LARGE SCALE GENOMIC DNA]</scope>
    <source>
        <strain evidence="12">Wuxi-XJTLU</strain>
    </source>
</reference>
<keyword evidence="4" id="KW-0698">rRNA processing</keyword>
<name>A0A1V9XR55_9ACAR</name>
<dbReference type="GO" id="GO:0006364">
    <property type="term" value="P:rRNA processing"/>
    <property type="evidence" value="ECO:0007669"/>
    <property type="project" value="UniProtKB-KW"/>
</dbReference>
<keyword evidence="7" id="KW-0269">Exonuclease</keyword>
<dbReference type="SMART" id="SM00479">
    <property type="entry name" value="EXOIII"/>
    <property type="match status" value="1"/>
</dbReference>
<dbReference type="InterPro" id="IPR037431">
    <property type="entry name" value="REX4_DEDDh_dom"/>
</dbReference>
<evidence type="ECO:0000259" key="11">
    <source>
        <dbReference type="SMART" id="SM00479"/>
    </source>
</evidence>
<evidence type="ECO:0000256" key="1">
    <source>
        <dbReference type="ARBA" id="ARBA00004123"/>
    </source>
</evidence>
<proteinExistence type="inferred from homology"/>
<feature type="region of interest" description="Disordered" evidence="10">
    <location>
        <begin position="252"/>
        <end position="301"/>
    </location>
</feature>
<evidence type="ECO:0000256" key="10">
    <source>
        <dbReference type="SAM" id="MobiDB-lite"/>
    </source>
</evidence>
<evidence type="ECO:0000256" key="7">
    <source>
        <dbReference type="ARBA" id="ARBA00022839"/>
    </source>
</evidence>
<feature type="compositionally biased region" description="Basic and acidic residues" evidence="10">
    <location>
        <begin position="258"/>
        <end position="283"/>
    </location>
</feature>
<keyword evidence="8" id="KW-0539">Nucleus</keyword>
<comment type="function">
    <text evidence="9">Exoribonuclease involved in ribosome biosynthesis. Involved in the processing of ITS1, the internal transcribed spacer localized between the 18S and 5.8S rRNAs.</text>
</comment>
<evidence type="ECO:0000256" key="2">
    <source>
        <dbReference type="ARBA" id="ARBA00010489"/>
    </source>
</evidence>
<evidence type="ECO:0000256" key="5">
    <source>
        <dbReference type="ARBA" id="ARBA00022722"/>
    </source>
</evidence>
<comment type="similarity">
    <text evidence="2">Belongs to the REXO4 family.</text>
</comment>
<dbReference type="EMBL" id="MNPL01005503">
    <property type="protein sequence ID" value="OQR75980.1"/>
    <property type="molecule type" value="Genomic_DNA"/>
</dbReference>
<comment type="subcellular location">
    <subcellularLocation>
        <location evidence="1">Nucleus</location>
    </subcellularLocation>
</comment>
<dbReference type="Proteomes" id="UP000192247">
    <property type="component" value="Unassembled WGS sequence"/>
</dbReference>
<dbReference type="InterPro" id="IPR047021">
    <property type="entry name" value="REXO1/3/4-like"/>
</dbReference>
<evidence type="ECO:0000256" key="3">
    <source>
        <dbReference type="ARBA" id="ARBA00016937"/>
    </source>
</evidence>
<dbReference type="GO" id="GO:0005634">
    <property type="term" value="C:nucleus"/>
    <property type="evidence" value="ECO:0007669"/>
    <property type="project" value="UniProtKB-SubCell"/>
</dbReference>
<evidence type="ECO:0000313" key="13">
    <source>
        <dbReference type="Proteomes" id="UP000192247"/>
    </source>
</evidence>
<dbReference type="AlphaFoldDB" id="A0A1V9XR55"/>
<feature type="domain" description="Exonuclease" evidence="11">
    <location>
        <begin position="82"/>
        <end position="243"/>
    </location>
</feature>
<keyword evidence="5" id="KW-0540">Nuclease</keyword>
<dbReference type="FunCoup" id="A0A1V9XR55">
    <property type="interactions" value="1508"/>
</dbReference>
<keyword evidence="13" id="KW-1185">Reference proteome</keyword>
<dbReference type="FunFam" id="3.30.420.10:FF:000007">
    <property type="entry name" value="Interferon-stimulated exonuclease gene 20"/>
    <property type="match status" value="1"/>
</dbReference>
<evidence type="ECO:0000256" key="9">
    <source>
        <dbReference type="ARBA" id="ARBA00025599"/>
    </source>
</evidence>